<keyword evidence="8" id="KW-1015">Disulfide bond</keyword>
<organism evidence="14 15">
    <name type="scientific">Caerostris extrusa</name>
    <name type="common">Bark spider</name>
    <name type="synonym">Caerostris bankana</name>
    <dbReference type="NCBI Taxonomy" id="172846"/>
    <lineage>
        <taxon>Eukaryota</taxon>
        <taxon>Metazoa</taxon>
        <taxon>Ecdysozoa</taxon>
        <taxon>Arthropoda</taxon>
        <taxon>Chelicerata</taxon>
        <taxon>Arachnida</taxon>
        <taxon>Araneae</taxon>
        <taxon>Araneomorphae</taxon>
        <taxon>Entelegynae</taxon>
        <taxon>Araneoidea</taxon>
        <taxon>Araneidae</taxon>
        <taxon>Caerostris</taxon>
    </lineage>
</organism>
<proteinExistence type="inferred from homology"/>
<dbReference type="FunFam" id="2.60.40.10:FF:000035">
    <property type="entry name" value="Contactin 1"/>
    <property type="match status" value="1"/>
</dbReference>
<dbReference type="GO" id="GO:0005886">
    <property type="term" value="C:plasma membrane"/>
    <property type="evidence" value="ECO:0007669"/>
    <property type="project" value="TreeGrafter"/>
</dbReference>
<dbReference type="PROSITE" id="PS50835">
    <property type="entry name" value="IG_LIKE"/>
    <property type="match status" value="1"/>
</dbReference>
<dbReference type="InterPro" id="IPR036116">
    <property type="entry name" value="FN3_sf"/>
</dbReference>
<feature type="domain" description="Fibronectin type-III" evidence="13">
    <location>
        <begin position="39"/>
        <end position="134"/>
    </location>
</feature>
<dbReference type="SUPFAM" id="SSF49265">
    <property type="entry name" value="Fibronectin type III"/>
    <property type="match status" value="2"/>
</dbReference>
<evidence type="ECO:0000313" key="14">
    <source>
        <dbReference type="EMBL" id="GIY13216.1"/>
    </source>
</evidence>
<evidence type="ECO:0000256" key="3">
    <source>
        <dbReference type="ARBA" id="ARBA00022692"/>
    </source>
</evidence>
<dbReference type="GO" id="GO:0030424">
    <property type="term" value="C:axon"/>
    <property type="evidence" value="ECO:0007669"/>
    <property type="project" value="TreeGrafter"/>
</dbReference>
<dbReference type="PANTHER" id="PTHR44170">
    <property type="entry name" value="PROTEIN SIDEKICK"/>
    <property type="match status" value="1"/>
</dbReference>
<protein>
    <submittedName>
        <fullName evidence="14">Neuroglian</fullName>
    </submittedName>
</protein>
<reference evidence="14 15" key="1">
    <citation type="submission" date="2021-06" db="EMBL/GenBank/DDBJ databases">
        <title>Caerostris extrusa draft genome.</title>
        <authorList>
            <person name="Kono N."/>
            <person name="Arakawa K."/>
        </authorList>
    </citation>
    <scope>NUCLEOTIDE SEQUENCE [LARGE SCALE GENOMIC DNA]</scope>
</reference>
<keyword evidence="10" id="KW-0325">Glycoprotein</keyword>
<dbReference type="InterPro" id="IPR007110">
    <property type="entry name" value="Ig-like_dom"/>
</dbReference>
<dbReference type="PANTHER" id="PTHR44170:SF6">
    <property type="entry name" value="CONTACTIN"/>
    <property type="match status" value="1"/>
</dbReference>
<keyword evidence="6" id="KW-1133">Transmembrane helix</keyword>
<evidence type="ECO:0000259" key="13">
    <source>
        <dbReference type="PROSITE" id="PS50853"/>
    </source>
</evidence>
<dbReference type="GO" id="GO:0004896">
    <property type="term" value="F:cytokine receptor activity"/>
    <property type="evidence" value="ECO:0007669"/>
    <property type="project" value="InterPro"/>
</dbReference>
<dbReference type="Proteomes" id="UP001054945">
    <property type="component" value="Unassembled WGS sequence"/>
</dbReference>
<dbReference type="SMART" id="SM00060">
    <property type="entry name" value="FN3"/>
    <property type="match status" value="3"/>
</dbReference>
<dbReference type="CDD" id="cd00063">
    <property type="entry name" value="FN3"/>
    <property type="match status" value="4"/>
</dbReference>
<feature type="region of interest" description="Disordered" evidence="11">
    <location>
        <begin position="120"/>
        <end position="143"/>
    </location>
</feature>
<feature type="domain" description="Fibronectin type-III" evidence="13">
    <location>
        <begin position="139"/>
        <end position="237"/>
    </location>
</feature>
<evidence type="ECO:0000256" key="8">
    <source>
        <dbReference type="ARBA" id="ARBA00023157"/>
    </source>
</evidence>
<feature type="domain" description="Fibronectin type-III" evidence="13">
    <location>
        <begin position="342"/>
        <end position="407"/>
    </location>
</feature>
<evidence type="ECO:0000256" key="5">
    <source>
        <dbReference type="ARBA" id="ARBA00022737"/>
    </source>
</evidence>
<evidence type="ECO:0000256" key="6">
    <source>
        <dbReference type="ARBA" id="ARBA00022989"/>
    </source>
</evidence>
<sequence>MDSRMVQASDNSLTITKTVEGDSGVYTCVAKTDLDQDEAAATLTDVQCDGLTALVKWQPNGDRRAPILSYTIQFNTSFTPDKWEDAFVNVPAADTSFQVSMTPWANYTFRVIARNKIGPSEPSGHSNVCETPEDVPYKNPDNVVGKGTEKDNLVISWTAMPMIEQNAPGFFYKVFWKREDVPQATWKITEIPEWEQNSFIIPSQPTFKPYRIKVEAHNSRGQAHTTATEYIGYSGEDEKVNQNLFCLCSTLEAPKNFNRMYVKDARSAMFSWDPVSEESIQTWTVDEGEERLREQVVKANVTQSLVTIFRPFSRNLVRVLAFNDMYNGPPSDVIEFTTPEGTPGPVAYFDAIPLGSSGLYLIWKRPVEPNGVLTGYNIYYREVKGTELGEIKERNLRSQTLEKPEQS</sequence>
<accession>A0AAV4QWG5</accession>
<evidence type="ECO:0000256" key="1">
    <source>
        <dbReference type="ARBA" id="ARBA00004479"/>
    </source>
</evidence>
<evidence type="ECO:0000259" key="12">
    <source>
        <dbReference type="PROSITE" id="PS50835"/>
    </source>
</evidence>
<dbReference type="EMBL" id="BPLR01006907">
    <property type="protein sequence ID" value="GIY13216.1"/>
    <property type="molecule type" value="Genomic_DNA"/>
</dbReference>
<keyword evidence="4" id="KW-0732">Signal</keyword>
<dbReference type="SUPFAM" id="SSF48726">
    <property type="entry name" value="Immunoglobulin"/>
    <property type="match status" value="1"/>
</dbReference>
<comment type="caution">
    <text evidence="14">The sequence shown here is derived from an EMBL/GenBank/DDBJ whole genome shotgun (WGS) entry which is preliminary data.</text>
</comment>
<evidence type="ECO:0000256" key="10">
    <source>
        <dbReference type="ARBA" id="ARBA00023180"/>
    </source>
</evidence>
<dbReference type="InterPro" id="IPR003961">
    <property type="entry name" value="FN3_dom"/>
</dbReference>
<dbReference type="InterPro" id="IPR003529">
    <property type="entry name" value="Hematopoietin_rcpt_Gp130_CS"/>
</dbReference>
<comment type="similarity">
    <text evidence="2">Belongs to the type I cytokine receptor family. Type 2 subfamily.</text>
</comment>
<gene>
    <name evidence="14" type="primary">Nrg</name>
    <name evidence="14" type="ORF">CEXT_234171</name>
</gene>
<evidence type="ECO:0000313" key="15">
    <source>
        <dbReference type="Proteomes" id="UP001054945"/>
    </source>
</evidence>
<feature type="domain" description="Fibronectin type-III" evidence="13">
    <location>
        <begin position="253"/>
        <end position="341"/>
    </location>
</feature>
<keyword evidence="9" id="KW-0675">Receptor</keyword>
<dbReference type="GO" id="GO:0007420">
    <property type="term" value="P:brain development"/>
    <property type="evidence" value="ECO:0007669"/>
    <property type="project" value="TreeGrafter"/>
</dbReference>
<evidence type="ECO:0000256" key="7">
    <source>
        <dbReference type="ARBA" id="ARBA00023136"/>
    </source>
</evidence>
<dbReference type="GO" id="GO:0098632">
    <property type="term" value="F:cell-cell adhesion mediator activity"/>
    <property type="evidence" value="ECO:0007669"/>
    <property type="project" value="TreeGrafter"/>
</dbReference>
<dbReference type="Gene3D" id="2.60.40.10">
    <property type="entry name" value="Immunoglobulins"/>
    <property type="match status" value="5"/>
</dbReference>
<evidence type="ECO:0000256" key="9">
    <source>
        <dbReference type="ARBA" id="ARBA00023170"/>
    </source>
</evidence>
<comment type="subcellular location">
    <subcellularLocation>
        <location evidence="1">Membrane</location>
        <topology evidence="1">Single-pass type I membrane protein</topology>
    </subcellularLocation>
</comment>
<dbReference type="Pfam" id="PF00041">
    <property type="entry name" value="fn3"/>
    <property type="match status" value="1"/>
</dbReference>
<evidence type="ECO:0000256" key="11">
    <source>
        <dbReference type="SAM" id="MobiDB-lite"/>
    </source>
</evidence>
<feature type="domain" description="Ig-like" evidence="12">
    <location>
        <begin position="1"/>
        <end position="44"/>
    </location>
</feature>
<keyword evidence="7" id="KW-0472">Membrane</keyword>
<dbReference type="AlphaFoldDB" id="A0AAV4QWG5"/>
<keyword evidence="3" id="KW-0812">Transmembrane</keyword>
<keyword evidence="5" id="KW-0677">Repeat</keyword>
<evidence type="ECO:0000256" key="2">
    <source>
        <dbReference type="ARBA" id="ARBA00008921"/>
    </source>
</evidence>
<keyword evidence="15" id="KW-1185">Reference proteome</keyword>
<dbReference type="InterPro" id="IPR036179">
    <property type="entry name" value="Ig-like_dom_sf"/>
</dbReference>
<evidence type="ECO:0000256" key="4">
    <source>
        <dbReference type="ARBA" id="ARBA00022729"/>
    </source>
</evidence>
<dbReference type="PROSITE" id="PS50853">
    <property type="entry name" value="FN3"/>
    <property type="match status" value="4"/>
</dbReference>
<dbReference type="GO" id="GO:0007411">
    <property type="term" value="P:axon guidance"/>
    <property type="evidence" value="ECO:0007669"/>
    <property type="project" value="TreeGrafter"/>
</dbReference>
<name>A0AAV4QWG5_CAEEX</name>
<dbReference type="PROSITE" id="PS01353">
    <property type="entry name" value="HEMATOPO_REC_L_F2"/>
    <property type="match status" value="1"/>
</dbReference>
<dbReference type="InterPro" id="IPR013783">
    <property type="entry name" value="Ig-like_fold"/>
</dbReference>